<dbReference type="KEGG" id="vg:41701821"/>
<evidence type="ECO:0000313" key="1">
    <source>
        <dbReference type="EMBL" id="AUQ43992.1"/>
    </source>
</evidence>
<dbReference type="SUPFAM" id="SSF56784">
    <property type="entry name" value="HAD-like"/>
    <property type="match status" value="1"/>
</dbReference>
<dbReference type="InterPro" id="IPR036412">
    <property type="entry name" value="HAD-like_sf"/>
</dbReference>
<dbReference type="Gene3D" id="3.40.50.1000">
    <property type="entry name" value="HAD superfamily/HAD-like"/>
    <property type="match status" value="1"/>
</dbReference>
<name>A0A2I7G2X2_9VIRU</name>
<dbReference type="EMBL" id="KY608910">
    <property type="protein sequence ID" value="AUQ43992.1"/>
    <property type="molecule type" value="Genomic_DNA"/>
</dbReference>
<dbReference type="CDD" id="cd01427">
    <property type="entry name" value="HAD_like"/>
    <property type="match status" value="1"/>
</dbReference>
<evidence type="ECO:0000313" key="2">
    <source>
        <dbReference type="Proteomes" id="UP000290737"/>
    </source>
</evidence>
<proteinExistence type="predicted"/>
<dbReference type="Pfam" id="PF05152">
    <property type="entry name" value="DUF705"/>
    <property type="match status" value="1"/>
</dbReference>
<keyword evidence="2" id="KW-1185">Reference proteome</keyword>
<sequence length="305" mass="35792">MYDPRKPDLIVHPMFYKTIERYDLNTYYNLIPIENLTYNFNIKPILITDKTSRELRNVLLKPFFKYPINSMRSHGTKFMPTNTTSLTSMNTHLEMANHCESPVMSYASAKPENTSFYFERQIPIYTIEENGPRYVIWTKNDPLTICGTFVNRIDIEDIYQAYQRAKLWAHEINYTKSIIVFDLDDTLINNDTGRPFKCANHLLKYARNAYDLMVLYSHGSSLHVDQHLQLFNHANGVKFDLVLSNNMIDKRSTKNLLSLYNHFPNTRFKNATLVDDSLYNWSPEYNKFIVPSVKVTLKHALPFIC</sequence>
<dbReference type="Proteomes" id="UP000290737">
    <property type="component" value="Genome"/>
</dbReference>
<accession>A0A2I7G2X2</accession>
<dbReference type="InterPro" id="IPR023214">
    <property type="entry name" value="HAD_sf"/>
</dbReference>
<dbReference type="GeneID" id="41701821"/>
<dbReference type="RefSeq" id="YP_009551724.1">
    <property type="nucleotide sequence ID" value="NC_040536.1"/>
</dbReference>
<organism evidence="1">
    <name type="scientific">Esparto virus</name>
    <dbReference type="NCBI Taxonomy" id="2072209"/>
    <lineage>
        <taxon>Viruses</taxon>
        <taxon>Viruses incertae sedis</taxon>
        <taxon>Naldaviricetes</taxon>
        <taxon>Lefavirales</taxon>
        <taxon>Nudiviridae</taxon>
        <taxon>Alphanudivirus</taxon>
        <taxon>Alphanudivirus tertidromelanogasteris</taxon>
    </lineage>
</organism>
<protein>
    <submittedName>
        <fullName evidence="1">38K protein</fullName>
    </submittedName>
</protein>
<dbReference type="OrthoDB" id="10202at10239"/>
<dbReference type="InterPro" id="IPR007827">
    <property type="entry name" value="DUF705"/>
</dbReference>
<reference evidence="1" key="1">
    <citation type="journal article" date="2021" name="Virus">
        <title>The discovery, distribution and diversity of DNA viruses associated with Drosophila melanogaster in Europe.</title>
        <authorList>
            <person name="Wallace M.A."/>
            <person name="Coffman K.A."/>
            <person name="Gilbert C."/>
            <person name="Ravindran S."/>
            <person name="Albery G.F."/>
            <person name="Abbott J."/>
            <person name="Argyridou E."/>
            <person name="Bellosta P."/>
            <person name="Betancourt A.J."/>
            <person name="Colinet H."/>
            <person name="Eric K."/>
            <person name="Glaser-Schmitt A."/>
            <person name="Grath S."/>
            <person name="Jelic M."/>
            <person name="Kankare M."/>
            <person name="Kozeretska I."/>
            <person name="Loeschcke V."/>
            <person name="Montchamp-Moreau C."/>
            <person name="Ometto L."/>
            <person name="Onder B.S."/>
            <person name="Orengo D.J."/>
            <person name="Parsch J."/>
            <person name="Pascual M."/>
            <person name="Patenkovic A."/>
            <person name="Puerma E."/>
            <person name="Ritchie M.G."/>
            <person name="Rota-Stabelli O."/>
            <person name="Schou M.F."/>
            <person name="Serga S.V."/>
            <person name="Stamenkovic-Radak M."/>
            <person name="Tanaskovic M."/>
            <person name="Veselinovic M.S."/>
            <person name="Vieira J."/>
            <person name="Vieira C.P."/>
            <person name="Kapun M."/>
            <person name="Flatt T."/>
            <person name="Gonzalez J."/>
            <person name="Staubach F."/>
            <person name="Obbard D.J."/>
        </authorList>
    </citation>
    <scope>NUCLEOTIDE SEQUENCE</scope>
    <source>
        <strain evidence="1">SRR3939042_Esparto_2012</strain>
    </source>
</reference>